<dbReference type="InterPro" id="IPR049449">
    <property type="entry name" value="TesB_ACOT8-like_N"/>
</dbReference>
<evidence type="ECO:0000259" key="2">
    <source>
        <dbReference type="Pfam" id="PF20789"/>
    </source>
</evidence>
<dbReference type="Gene3D" id="2.40.160.210">
    <property type="entry name" value="Acyl-CoA thioesterase, double hotdog domain"/>
    <property type="match status" value="1"/>
</dbReference>
<gene>
    <name evidence="3" type="ORF">ASTO00021_LOCUS10849</name>
</gene>
<dbReference type="Pfam" id="PF13622">
    <property type="entry name" value="4HBT_3"/>
    <property type="match status" value="1"/>
</dbReference>
<name>A0A7S3PIU2_9STRA</name>
<dbReference type="InterPro" id="IPR029069">
    <property type="entry name" value="HotDog_dom_sf"/>
</dbReference>
<dbReference type="SUPFAM" id="SSF54637">
    <property type="entry name" value="Thioesterase/thiol ester dehydrase-isomerase"/>
    <property type="match status" value="1"/>
</dbReference>
<evidence type="ECO:0000259" key="1">
    <source>
        <dbReference type="Pfam" id="PF13622"/>
    </source>
</evidence>
<reference evidence="3" key="1">
    <citation type="submission" date="2021-01" db="EMBL/GenBank/DDBJ databases">
        <authorList>
            <person name="Corre E."/>
            <person name="Pelletier E."/>
            <person name="Niang G."/>
            <person name="Scheremetjew M."/>
            <person name="Finn R."/>
            <person name="Kale V."/>
            <person name="Holt S."/>
            <person name="Cochrane G."/>
            <person name="Meng A."/>
            <person name="Brown T."/>
            <person name="Cohen L."/>
        </authorList>
    </citation>
    <scope>NUCLEOTIDE SEQUENCE</scope>
    <source>
        <strain evidence="3">GSBS06</strain>
    </source>
</reference>
<dbReference type="Pfam" id="PF20789">
    <property type="entry name" value="4HBT_3C"/>
    <property type="match status" value="1"/>
</dbReference>
<evidence type="ECO:0000313" key="3">
    <source>
        <dbReference type="EMBL" id="CAE0440717.1"/>
    </source>
</evidence>
<dbReference type="AlphaFoldDB" id="A0A7S3PIU2"/>
<dbReference type="EMBL" id="HBIN01014346">
    <property type="protein sequence ID" value="CAE0440717.1"/>
    <property type="molecule type" value="Transcribed_RNA"/>
</dbReference>
<protein>
    <recommendedName>
        <fullName evidence="4">Thioesterase domain-containing protein</fullName>
    </recommendedName>
</protein>
<proteinExistence type="predicted"/>
<dbReference type="InterPro" id="IPR049450">
    <property type="entry name" value="ACOT8-like_C"/>
</dbReference>
<dbReference type="InterPro" id="IPR042171">
    <property type="entry name" value="Acyl-CoA_hotdog"/>
</dbReference>
<sequence>MDTSTNKHTFSEATKIRREDSVWKGHVHEGFSVGTVPNGGYLTSIIINALEADQLEKVKAKTDSKKDLINLTLFFLRPGLPGEDCEVEVEEIKRGKTTSVISCTFSQQNKFRIKGFAIFGNFQEANNSDIPKWVSKRIPIPSSSLSLKEYKAKRPEKMEGVAQSVERHIFSRYRWFLSDEEAKKLDSVFTKEKLKGFSDSMEDPGFLCYVSLEHDEDITPAVLGSIGDACIPCIKLLDPQNDLWLPSLQYNLQFYGPESDKGAPKKVLCRYITHSADNGFMLEDCDIVDAQSGKLLCCSRQSALAGGLGQKPATKSVTKNKL</sequence>
<dbReference type="PANTHER" id="PTHR38110">
    <property type="entry name" value="CHROMOSOME 23, WHOLE GENOME SHOTGUN SEQUENCE"/>
    <property type="match status" value="1"/>
</dbReference>
<feature type="domain" description="Acyl-CoA thioesterase-like N-terminal HotDog" evidence="1">
    <location>
        <begin position="29"/>
        <end position="119"/>
    </location>
</feature>
<organism evidence="3">
    <name type="scientific">Aplanochytrium stocchinoi</name>
    <dbReference type="NCBI Taxonomy" id="215587"/>
    <lineage>
        <taxon>Eukaryota</taxon>
        <taxon>Sar</taxon>
        <taxon>Stramenopiles</taxon>
        <taxon>Bigyra</taxon>
        <taxon>Labyrinthulomycetes</taxon>
        <taxon>Thraustochytrida</taxon>
        <taxon>Thraustochytriidae</taxon>
        <taxon>Aplanochytrium</taxon>
    </lineage>
</organism>
<feature type="domain" description="Acyl-CoA thioesterase-like C-terminal" evidence="2">
    <location>
        <begin position="203"/>
        <end position="304"/>
    </location>
</feature>
<dbReference type="PANTHER" id="PTHR38110:SF1">
    <property type="entry name" value="THIOESTERASE DOMAIN-CONTAINING PROTEIN"/>
    <property type="match status" value="1"/>
</dbReference>
<accession>A0A7S3PIU2</accession>
<evidence type="ECO:0008006" key="4">
    <source>
        <dbReference type="Google" id="ProtNLM"/>
    </source>
</evidence>
<dbReference type="InterPro" id="IPR052389">
    <property type="entry name" value="Sec_Metab_Biosynth-Assoc"/>
</dbReference>